<name>A0A7W2EKH6_9BURK</name>
<evidence type="ECO:0000313" key="6">
    <source>
        <dbReference type="Proteomes" id="UP000566711"/>
    </source>
</evidence>
<dbReference type="SUPFAM" id="SSF46785">
    <property type="entry name" value="Winged helix' DNA-binding domain"/>
    <property type="match status" value="1"/>
</dbReference>
<keyword evidence="2" id="KW-0238">DNA-binding</keyword>
<dbReference type="Proteomes" id="UP000566711">
    <property type="component" value="Unassembled WGS sequence"/>
</dbReference>
<dbReference type="PANTHER" id="PTHR33164:SF43">
    <property type="entry name" value="HTH-TYPE TRANSCRIPTIONAL REPRESSOR YETL"/>
    <property type="match status" value="1"/>
</dbReference>
<dbReference type="InterPro" id="IPR000835">
    <property type="entry name" value="HTH_MarR-typ"/>
</dbReference>
<keyword evidence="6" id="KW-1185">Reference proteome</keyword>
<evidence type="ECO:0000256" key="1">
    <source>
        <dbReference type="ARBA" id="ARBA00023015"/>
    </source>
</evidence>
<keyword evidence="1" id="KW-0805">Transcription regulation</keyword>
<dbReference type="PROSITE" id="PS50995">
    <property type="entry name" value="HTH_MARR_2"/>
    <property type="match status" value="1"/>
</dbReference>
<dbReference type="InterPro" id="IPR039422">
    <property type="entry name" value="MarR/SlyA-like"/>
</dbReference>
<proteinExistence type="predicted"/>
<dbReference type="PROSITE" id="PS01117">
    <property type="entry name" value="HTH_MARR_1"/>
    <property type="match status" value="1"/>
</dbReference>
<evidence type="ECO:0000313" key="5">
    <source>
        <dbReference type="EMBL" id="MBA5607544.1"/>
    </source>
</evidence>
<dbReference type="InterPro" id="IPR036390">
    <property type="entry name" value="WH_DNA-bd_sf"/>
</dbReference>
<dbReference type="PANTHER" id="PTHR33164">
    <property type="entry name" value="TRANSCRIPTIONAL REGULATOR, MARR FAMILY"/>
    <property type="match status" value="1"/>
</dbReference>
<dbReference type="GO" id="GO:0003677">
    <property type="term" value="F:DNA binding"/>
    <property type="evidence" value="ECO:0007669"/>
    <property type="project" value="UniProtKB-KW"/>
</dbReference>
<dbReference type="GO" id="GO:0003700">
    <property type="term" value="F:DNA-binding transcription factor activity"/>
    <property type="evidence" value="ECO:0007669"/>
    <property type="project" value="InterPro"/>
</dbReference>
<keyword evidence="3" id="KW-0804">Transcription</keyword>
<accession>A0A7W2EKH6</accession>
<comment type="caution">
    <text evidence="5">The sequence shown here is derived from an EMBL/GenBank/DDBJ whole genome shotgun (WGS) entry which is preliminary data.</text>
</comment>
<dbReference type="Pfam" id="PF12802">
    <property type="entry name" value="MarR_2"/>
    <property type="match status" value="1"/>
</dbReference>
<reference evidence="5 6" key="1">
    <citation type="submission" date="2020-07" db="EMBL/GenBank/DDBJ databases">
        <title>Novel species isolated from subtropical streams in China.</title>
        <authorList>
            <person name="Lu H."/>
        </authorList>
    </citation>
    <scope>NUCLEOTIDE SEQUENCE [LARGE SCALE GENOMIC DNA]</scope>
    <source>
        <strain evidence="5 6">FT3S</strain>
    </source>
</reference>
<sequence>MSSFEATKKRLKNIHARVPDFPEDLMRLMRMTYHIQKRMKDLTNAALRKYDLVDASYMVLAVLYGSDDEMSTASTLGEACMEKPANLTRVCNDLEAHGLITRGNRPGDRRCVMIALTDAGRELVAKVLPEVWQATTRAYDGYSPEEVAQLEGLFKRQLNNLEKLT</sequence>
<dbReference type="EMBL" id="JACEZS010000019">
    <property type="protein sequence ID" value="MBA5607544.1"/>
    <property type="molecule type" value="Genomic_DNA"/>
</dbReference>
<dbReference type="SMART" id="SM00347">
    <property type="entry name" value="HTH_MARR"/>
    <property type="match status" value="1"/>
</dbReference>
<dbReference type="Gene3D" id="1.10.10.10">
    <property type="entry name" value="Winged helix-like DNA-binding domain superfamily/Winged helix DNA-binding domain"/>
    <property type="match status" value="1"/>
</dbReference>
<dbReference type="GO" id="GO:0006950">
    <property type="term" value="P:response to stress"/>
    <property type="evidence" value="ECO:0007669"/>
    <property type="project" value="TreeGrafter"/>
</dbReference>
<dbReference type="PRINTS" id="PR00598">
    <property type="entry name" value="HTHMARR"/>
</dbReference>
<dbReference type="AlphaFoldDB" id="A0A7W2EKH6"/>
<protein>
    <submittedName>
        <fullName evidence="5">MarR family transcriptional regulator</fullName>
    </submittedName>
</protein>
<organism evidence="5 6">
    <name type="scientific">Rugamonas fusca</name>
    <dbReference type="NCBI Taxonomy" id="2758568"/>
    <lineage>
        <taxon>Bacteria</taxon>
        <taxon>Pseudomonadati</taxon>
        <taxon>Pseudomonadota</taxon>
        <taxon>Betaproteobacteria</taxon>
        <taxon>Burkholderiales</taxon>
        <taxon>Oxalobacteraceae</taxon>
        <taxon>Telluria group</taxon>
        <taxon>Rugamonas</taxon>
    </lineage>
</organism>
<evidence type="ECO:0000256" key="2">
    <source>
        <dbReference type="ARBA" id="ARBA00023125"/>
    </source>
</evidence>
<dbReference type="RefSeq" id="WP_182219755.1">
    <property type="nucleotide sequence ID" value="NZ_JACEZS010000019.1"/>
</dbReference>
<feature type="domain" description="HTH marR-type" evidence="4">
    <location>
        <begin position="25"/>
        <end position="159"/>
    </location>
</feature>
<dbReference type="InterPro" id="IPR023187">
    <property type="entry name" value="Tscrpt_reg_MarR-type_CS"/>
</dbReference>
<evidence type="ECO:0000259" key="4">
    <source>
        <dbReference type="PROSITE" id="PS50995"/>
    </source>
</evidence>
<dbReference type="InterPro" id="IPR036388">
    <property type="entry name" value="WH-like_DNA-bd_sf"/>
</dbReference>
<evidence type="ECO:0000256" key="3">
    <source>
        <dbReference type="ARBA" id="ARBA00023163"/>
    </source>
</evidence>
<gene>
    <name evidence="5" type="ORF">H3H36_19490</name>
</gene>